<dbReference type="PROSITE" id="PS00764">
    <property type="entry name" value="ENDONUCLEASE_III_1"/>
    <property type="match status" value="1"/>
</dbReference>
<dbReference type="EC" id="4.2.99.18" evidence="10"/>
<name>A0ABR8PCW2_9LACO</name>
<dbReference type="InterPro" id="IPR005759">
    <property type="entry name" value="Nth"/>
</dbReference>
<keyword evidence="3 10" id="KW-0479">Metal-binding</keyword>
<evidence type="ECO:0000256" key="4">
    <source>
        <dbReference type="ARBA" id="ARBA00022763"/>
    </source>
</evidence>
<dbReference type="InterPro" id="IPR011257">
    <property type="entry name" value="DNA_glycosylase"/>
</dbReference>
<evidence type="ECO:0000256" key="10">
    <source>
        <dbReference type="HAMAP-Rule" id="MF_00942"/>
    </source>
</evidence>
<comment type="caution">
    <text evidence="12">The sequence shown here is derived from an EMBL/GenBank/DDBJ whole genome shotgun (WGS) entry which is preliminary data.</text>
</comment>
<dbReference type="NCBIfam" id="TIGR01083">
    <property type="entry name" value="nth"/>
    <property type="match status" value="1"/>
</dbReference>
<dbReference type="EMBL" id="JACSQW010000011">
    <property type="protein sequence ID" value="MBD7895134.1"/>
    <property type="molecule type" value="Genomic_DNA"/>
</dbReference>
<evidence type="ECO:0000313" key="12">
    <source>
        <dbReference type="EMBL" id="MBD7895134.1"/>
    </source>
</evidence>
<accession>A0ABR8PCW2</accession>
<dbReference type="RefSeq" id="WP_191684473.1">
    <property type="nucleotide sequence ID" value="NZ_JACSQW010000011.1"/>
</dbReference>
<evidence type="ECO:0000259" key="11">
    <source>
        <dbReference type="SMART" id="SM00478"/>
    </source>
</evidence>
<dbReference type="Gene3D" id="1.10.1670.10">
    <property type="entry name" value="Helix-hairpin-Helix base-excision DNA repair enzymes (C-terminal)"/>
    <property type="match status" value="1"/>
</dbReference>
<evidence type="ECO:0000313" key="13">
    <source>
        <dbReference type="Proteomes" id="UP000616837"/>
    </source>
</evidence>
<dbReference type="HAMAP" id="MF_00942">
    <property type="entry name" value="Nth"/>
    <property type="match status" value="1"/>
</dbReference>
<dbReference type="InterPro" id="IPR000445">
    <property type="entry name" value="HhH_motif"/>
</dbReference>
<comment type="function">
    <text evidence="10">DNA repair enzyme that has both DNA N-glycosylase activity and AP-lyase activity. The DNA N-glycosylase activity releases various damaged pyrimidines from DNA by cleaving the N-glycosidic bond, leaving an AP (apurinic/apyrimidinic) site. The AP-lyase activity cleaves the phosphodiester bond 3' to the AP site by a beta-elimination, leaving a 3'-terminal unsaturated sugar and a product with a terminal 5'-phosphate.</text>
</comment>
<keyword evidence="13" id="KW-1185">Reference proteome</keyword>
<dbReference type="SMART" id="SM00525">
    <property type="entry name" value="FES"/>
    <property type="match status" value="1"/>
</dbReference>
<dbReference type="GO" id="GO:0004519">
    <property type="term" value="F:endonuclease activity"/>
    <property type="evidence" value="ECO:0007669"/>
    <property type="project" value="UniProtKB-KW"/>
</dbReference>
<keyword evidence="8 10" id="KW-0234">DNA repair</keyword>
<dbReference type="InterPro" id="IPR023170">
    <property type="entry name" value="HhH_base_excis_C"/>
</dbReference>
<comment type="catalytic activity">
    <reaction evidence="10">
        <text>2'-deoxyribonucleotide-(2'-deoxyribose 5'-phosphate)-2'-deoxyribonucleotide-DNA = a 3'-end 2'-deoxyribonucleotide-(2,3-dehydro-2,3-deoxyribose 5'-phosphate)-DNA + a 5'-end 5'-phospho-2'-deoxyribonucleoside-DNA + H(+)</text>
        <dbReference type="Rhea" id="RHEA:66592"/>
        <dbReference type="Rhea" id="RHEA-COMP:13180"/>
        <dbReference type="Rhea" id="RHEA-COMP:16897"/>
        <dbReference type="Rhea" id="RHEA-COMP:17067"/>
        <dbReference type="ChEBI" id="CHEBI:15378"/>
        <dbReference type="ChEBI" id="CHEBI:136412"/>
        <dbReference type="ChEBI" id="CHEBI:157695"/>
        <dbReference type="ChEBI" id="CHEBI:167181"/>
        <dbReference type="EC" id="4.2.99.18"/>
    </reaction>
</comment>
<keyword evidence="12" id="KW-0255">Endonuclease</keyword>
<dbReference type="InterPro" id="IPR003651">
    <property type="entry name" value="Endonuclease3_FeS-loop_motif"/>
</dbReference>
<evidence type="ECO:0000256" key="7">
    <source>
        <dbReference type="ARBA" id="ARBA00023014"/>
    </source>
</evidence>
<reference evidence="12 13" key="1">
    <citation type="submission" date="2020-08" db="EMBL/GenBank/DDBJ databases">
        <title>A Genomic Blueprint of the Chicken Gut Microbiome.</title>
        <authorList>
            <person name="Gilroy R."/>
            <person name="Ravi A."/>
            <person name="Getino M."/>
            <person name="Pursley I."/>
            <person name="Horton D.L."/>
            <person name="Alikhan N.-F."/>
            <person name="Baker D."/>
            <person name="Gharbi K."/>
            <person name="Hall N."/>
            <person name="Watson M."/>
            <person name="Adriaenssens E.M."/>
            <person name="Foster-Nyarko E."/>
            <person name="Jarju S."/>
            <person name="Secka A."/>
            <person name="Antonio M."/>
            <person name="Oren A."/>
            <person name="Chaudhuri R."/>
            <person name="La Ragione R.M."/>
            <person name="Hildebrand F."/>
            <person name="Pallen M.J."/>
        </authorList>
    </citation>
    <scope>NUCLEOTIDE SEQUENCE [LARGE SCALE GENOMIC DNA]</scope>
    <source>
        <strain evidence="12 13">Sa3CUN2</strain>
    </source>
</reference>
<protein>
    <recommendedName>
        <fullName evidence="10">Endonuclease III</fullName>
        <ecNumber evidence="10">4.2.99.18</ecNumber>
    </recommendedName>
    <alternativeName>
        <fullName evidence="10">DNA-(apurinic or apyrimidinic site) lyase</fullName>
    </alternativeName>
</protein>
<comment type="similarity">
    <text evidence="1 10">Belongs to the Nth/MutY family.</text>
</comment>
<sequence length="213" mass="23801">MLTNKEIVDAIHQMRAMYPEAGTTLKADTTFHFLLATILSAQSTDKSVNMITPALFARFPTPKSLAKAQPEDVEPYIQSLGLYHNKAKYLVNAARGIVTNFNGQVPHTMKELISLPGVGRKVANVVLAECFHIPAFPVDTHVSRVARRLGMVKPNATVLQIEKRLKEAVPKDEWLDAHHAMIFFGRYQCTARNPKCNKCPLLPICKYGQDNVF</sequence>
<dbReference type="Gene3D" id="1.10.340.30">
    <property type="entry name" value="Hypothetical protein, domain 2"/>
    <property type="match status" value="1"/>
</dbReference>
<dbReference type="Proteomes" id="UP000616837">
    <property type="component" value="Unassembled WGS sequence"/>
</dbReference>
<feature type="domain" description="HhH-GPD" evidence="11">
    <location>
        <begin position="39"/>
        <end position="187"/>
    </location>
</feature>
<evidence type="ECO:0000256" key="6">
    <source>
        <dbReference type="ARBA" id="ARBA00023004"/>
    </source>
</evidence>
<evidence type="ECO:0000256" key="9">
    <source>
        <dbReference type="ARBA" id="ARBA00023295"/>
    </source>
</evidence>
<keyword evidence="12" id="KW-0540">Nuclease</keyword>
<dbReference type="Pfam" id="PF00633">
    <property type="entry name" value="HHH"/>
    <property type="match status" value="1"/>
</dbReference>
<comment type="cofactor">
    <cofactor evidence="10">
        <name>[4Fe-4S] cluster</name>
        <dbReference type="ChEBI" id="CHEBI:49883"/>
    </cofactor>
    <text evidence="10">Binds 1 [4Fe-4S] cluster.</text>
</comment>
<keyword evidence="10" id="KW-0456">Lyase</keyword>
<keyword evidence="9 10" id="KW-0326">Glycosidase</keyword>
<feature type="binding site" evidence="10">
    <location>
        <position position="199"/>
    </location>
    <ligand>
        <name>[4Fe-4S] cluster</name>
        <dbReference type="ChEBI" id="CHEBI:49883"/>
    </ligand>
</feature>
<feature type="binding site" evidence="10">
    <location>
        <position position="196"/>
    </location>
    <ligand>
        <name>[4Fe-4S] cluster</name>
        <dbReference type="ChEBI" id="CHEBI:49883"/>
    </ligand>
</feature>
<organism evidence="12 13">
    <name type="scientific">Limosilactobacillus avistercoris</name>
    <dbReference type="NCBI Taxonomy" id="2762243"/>
    <lineage>
        <taxon>Bacteria</taxon>
        <taxon>Bacillati</taxon>
        <taxon>Bacillota</taxon>
        <taxon>Bacilli</taxon>
        <taxon>Lactobacillales</taxon>
        <taxon>Lactobacillaceae</taxon>
        <taxon>Limosilactobacillus</taxon>
    </lineage>
</organism>
<keyword evidence="2 10" id="KW-0004">4Fe-4S</keyword>
<keyword evidence="5 10" id="KW-0378">Hydrolase</keyword>
<evidence type="ECO:0000256" key="2">
    <source>
        <dbReference type="ARBA" id="ARBA00022485"/>
    </source>
</evidence>
<evidence type="ECO:0000256" key="3">
    <source>
        <dbReference type="ARBA" id="ARBA00022723"/>
    </source>
</evidence>
<keyword evidence="10" id="KW-0238">DNA-binding</keyword>
<feature type="binding site" evidence="10">
    <location>
        <position position="189"/>
    </location>
    <ligand>
        <name>[4Fe-4S] cluster</name>
        <dbReference type="ChEBI" id="CHEBI:49883"/>
    </ligand>
</feature>
<evidence type="ECO:0000256" key="1">
    <source>
        <dbReference type="ARBA" id="ARBA00008343"/>
    </source>
</evidence>
<proteinExistence type="inferred from homology"/>
<feature type="binding site" evidence="10">
    <location>
        <position position="205"/>
    </location>
    <ligand>
        <name>[4Fe-4S] cluster</name>
        <dbReference type="ChEBI" id="CHEBI:49883"/>
    </ligand>
</feature>
<dbReference type="CDD" id="cd00056">
    <property type="entry name" value="ENDO3c"/>
    <property type="match status" value="1"/>
</dbReference>
<dbReference type="InterPro" id="IPR004035">
    <property type="entry name" value="Endouclease-III_FeS-bd_BS"/>
</dbReference>
<keyword evidence="6 10" id="KW-0408">Iron</keyword>
<dbReference type="Pfam" id="PF00730">
    <property type="entry name" value="HhH-GPD"/>
    <property type="match status" value="1"/>
</dbReference>
<dbReference type="SMART" id="SM00478">
    <property type="entry name" value="ENDO3c"/>
    <property type="match status" value="1"/>
</dbReference>
<dbReference type="SUPFAM" id="SSF48150">
    <property type="entry name" value="DNA-glycosylase"/>
    <property type="match status" value="1"/>
</dbReference>
<gene>
    <name evidence="10 12" type="primary">nth</name>
    <name evidence="12" type="ORF">H9564_05360</name>
</gene>
<keyword evidence="7 10" id="KW-0411">Iron-sulfur</keyword>
<keyword evidence="4 10" id="KW-0227">DNA damage</keyword>
<dbReference type="InterPro" id="IPR003265">
    <property type="entry name" value="HhH-GPD_domain"/>
</dbReference>
<evidence type="ECO:0000256" key="8">
    <source>
        <dbReference type="ARBA" id="ARBA00023204"/>
    </source>
</evidence>
<dbReference type="PIRSF" id="PIRSF001435">
    <property type="entry name" value="Nth"/>
    <property type="match status" value="1"/>
</dbReference>
<evidence type="ECO:0000256" key="5">
    <source>
        <dbReference type="ARBA" id="ARBA00022801"/>
    </source>
</evidence>
<dbReference type="PANTHER" id="PTHR10359:SF18">
    <property type="entry name" value="ENDONUCLEASE III"/>
    <property type="match status" value="1"/>
</dbReference>
<dbReference type="PANTHER" id="PTHR10359">
    <property type="entry name" value="A/G-SPECIFIC ADENINE GLYCOSYLASE/ENDONUCLEASE III"/>
    <property type="match status" value="1"/>
</dbReference>